<organism evidence="3 4">
    <name type="scientific">Puccinia sorghi</name>
    <dbReference type="NCBI Taxonomy" id="27349"/>
    <lineage>
        <taxon>Eukaryota</taxon>
        <taxon>Fungi</taxon>
        <taxon>Dikarya</taxon>
        <taxon>Basidiomycota</taxon>
        <taxon>Pucciniomycotina</taxon>
        <taxon>Pucciniomycetes</taxon>
        <taxon>Pucciniales</taxon>
        <taxon>Pucciniaceae</taxon>
        <taxon>Puccinia</taxon>
    </lineage>
</organism>
<feature type="domain" description="Reverse transcriptase Ty1/copia-type" evidence="2">
    <location>
        <begin position="102"/>
        <end position="197"/>
    </location>
</feature>
<evidence type="ECO:0000313" key="3">
    <source>
        <dbReference type="EMBL" id="KNZ64405.1"/>
    </source>
</evidence>
<feature type="compositionally biased region" description="Basic and acidic residues" evidence="1">
    <location>
        <begin position="43"/>
        <end position="64"/>
    </location>
</feature>
<keyword evidence="4" id="KW-1185">Reference proteome</keyword>
<dbReference type="Pfam" id="PF07727">
    <property type="entry name" value="RVT_2"/>
    <property type="match status" value="1"/>
</dbReference>
<feature type="compositionally biased region" description="Polar residues" evidence="1">
    <location>
        <begin position="31"/>
        <end position="40"/>
    </location>
</feature>
<dbReference type="AlphaFoldDB" id="A0A0L6VVY4"/>
<name>A0A0L6VVY4_9BASI</name>
<proteinExistence type="predicted"/>
<sequence length="199" mass="22372">MGIGSGEDLRGRRSVGTESCSSGHLIINPSKEGNSETQNDGLIVKDKSEKPLSEQVVEKAHIKEEEAEDELILDEETHELETTEEDSNDNDLNFAETLVSAATKLVTKSSRQKAKSQFYYIETFAPTGNFLSFLTLLVLEIDLKLPFKQLYVKSIFLLVLIEEGIFIKYPEGSKRKAPFIKVVKSLYSLKQAPKNWLMV</sequence>
<protein>
    <recommendedName>
        <fullName evidence="2">Reverse transcriptase Ty1/copia-type domain-containing protein</fullName>
    </recommendedName>
</protein>
<accession>A0A0L6VVY4</accession>
<dbReference type="EMBL" id="LAVV01000366">
    <property type="protein sequence ID" value="KNZ64405.1"/>
    <property type="molecule type" value="Genomic_DNA"/>
</dbReference>
<dbReference type="VEuPathDB" id="FungiDB:VP01_1032g2"/>
<comment type="caution">
    <text evidence="3">The sequence shown here is derived from an EMBL/GenBank/DDBJ whole genome shotgun (WGS) entry which is preliminary data.</text>
</comment>
<reference evidence="3 4" key="1">
    <citation type="submission" date="2015-08" db="EMBL/GenBank/DDBJ databases">
        <title>Next Generation Sequencing and Analysis of the Genome of Puccinia sorghi L Schw, the Causal Agent of Maize Common Rust.</title>
        <authorList>
            <person name="Rochi L."/>
            <person name="Burguener G."/>
            <person name="Darino M."/>
            <person name="Turjanski A."/>
            <person name="Kreff E."/>
            <person name="Dieguez M.J."/>
            <person name="Sacco F."/>
        </authorList>
    </citation>
    <scope>NUCLEOTIDE SEQUENCE [LARGE SCALE GENOMIC DNA]</scope>
    <source>
        <strain evidence="3 4">RO10H11247</strain>
    </source>
</reference>
<evidence type="ECO:0000256" key="1">
    <source>
        <dbReference type="SAM" id="MobiDB-lite"/>
    </source>
</evidence>
<evidence type="ECO:0000313" key="4">
    <source>
        <dbReference type="Proteomes" id="UP000037035"/>
    </source>
</evidence>
<feature type="region of interest" description="Disordered" evidence="1">
    <location>
        <begin position="1"/>
        <end position="68"/>
    </location>
</feature>
<gene>
    <name evidence="3" type="ORF">VP01_1032g2</name>
</gene>
<evidence type="ECO:0000259" key="2">
    <source>
        <dbReference type="Pfam" id="PF07727"/>
    </source>
</evidence>
<dbReference type="InterPro" id="IPR013103">
    <property type="entry name" value="RVT_2"/>
</dbReference>
<dbReference type="Proteomes" id="UP000037035">
    <property type="component" value="Unassembled WGS sequence"/>
</dbReference>
<dbReference type="OrthoDB" id="2685291at2759"/>